<evidence type="ECO:0000256" key="2">
    <source>
        <dbReference type="ARBA" id="ARBA00023002"/>
    </source>
</evidence>
<dbReference type="EC" id="1.17.1.4" evidence="4"/>
<evidence type="ECO:0000313" key="5">
    <source>
        <dbReference type="Proteomes" id="UP000584374"/>
    </source>
</evidence>
<evidence type="ECO:0000259" key="3">
    <source>
        <dbReference type="SMART" id="SM01008"/>
    </source>
</evidence>
<keyword evidence="5" id="KW-1185">Reference proteome</keyword>
<evidence type="ECO:0000313" key="4">
    <source>
        <dbReference type="EMBL" id="MBB5157093.1"/>
    </source>
</evidence>
<dbReference type="PANTHER" id="PTHR11908">
    <property type="entry name" value="XANTHINE DEHYDROGENASE"/>
    <property type="match status" value="1"/>
</dbReference>
<dbReference type="GO" id="GO:0005506">
    <property type="term" value="F:iron ion binding"/>
    <property type="evidence" value="ECO:0007669"/>
    <property type="project" value="InterPro"/>
</dbReference>
<keyword evidence="1" id="KW-0500">Molybdenum</keyword>
<dbReference type="EMBL" id="JACHIW010000001">
    <property type="protein sequence ID" value="MBB5157093.1"/>
    <property type="molecule type" value="Genomic_DNA"/>
</dbReference>
<dbReference type="RefSeq" id="WP_184728119.1">
    <property type="nucleotide sequence ID" value="NZ_JACHIW010000001.1"/>
</dbReference>
<dbReference type="Pfam" id="PF20256">
    <property type="entry name" value="MoCoBD_2"/>
    <property type="match status" value="2"/>
</dbReference>
<keyword evidence="2 4" id="KW-0560">Oxidoreductase</keyword>
<gene>
    <name evidence="4" type="ORF">BJ970_004627</name>
</gene>
<comment type="caution">
    <text evidence="4">The sequence shown here is derived from an EMBL/GenBank/DDBJ whole genome shotgun (WGS) entry which is preliminary data.</text>
</comment>
<dbReference type="InterPro" id="IPR046867">
    <property type="entry name" value="AldOxase/xan_DH_MoCoBD2"/>
</dbReference>
<dbReference type="Pfam" id="PF01315">
    <property type="entry name" value="Ald_Xan_dh_C"/>
    <property type="match status" value="1"/>
</dbReference>
<dbReference type="SUPFAM" id="SSF56003">
    <property type="entry name" value="Molybdenum cofactor-binding domain"/>
    <property type="match status" value="1"/>
</dbReference>
<name>A0A840QIA2_9PSEU</name>
<dbReference type="Proteomes" id="UP000584374">
    <property type="component" value="Unassembled WGS sequence"/>
</dbReference>
<proteinExistence type="predicted"/>
<dbReference type="SMART" id="SM01008">
    <property type="entry name" value="Ald_Xan_dh_C"/>
    <property type="match status" value="1"/>
</dbReference>
<evidence type="ECO:0000256" key="1">
    <source>
        <dbReference type="ARBA" id="ARBA00022505"/>
    </source>
</evidence>
<organism evidence="4 5">
    <name type="scientific">Saccharopolyspora phatthalungensis</name>
    <dbReference type="NCBI Taxonomy" id="664693"/>
    <lineage>
        <taxon>Bacteria</taxon>
        <taxon>Bacillati</taxon>
        <taxon>Actinomycetota</taxon>
        <taxon>Actinomycetes</taxon>
        <taxon>Pseudonocardiales</taxon>
        <taxon>Pseudonocardiaceae</taxon>
        <taxon>Saccharopolyspora</taxon>
    </lineage>
</organism>
<dbReference type="Gene3D" id="3.30.365.10">
    <property type="entry name" value="Aldehyde oxidase/xanthine dehydrogenase, molybdopterin binding domain"/>
    <property type="match status" value="4"/>
</dbReference>
<dbReference type="SUPFAM" id="SSF54665">
    <property type="entry name" value="CO dehydrogenase molybdoprotein N-domain-like"/>
    <property type="match status" value="1"/>
</dbReference>
<dbReference type="Pfam" id="PF02738">
    <property type="entry name" value="MoCoBD_1"/>
    <property type="match status" value="1"/>
</dbReference>
<dbReference type="InterPro" id="IPR008274">
    <property type="entry name" value="AldOxase/xan_DH_MoCoBD1"/>
</dbReference>
<reference evidence="4 5" key="1">
    <citation type="submission" date="2020-08" db="EMBL/GenBank/DDBJ databases">
        <title>Sequencing the genomes of 1000 actinobacteria strains.</title>
        <authorList>
            <person name="Klenk H.-P."/>
        </authorList>
    </citation>
    <scope>NUCLEOTIDE SEQUENCE [LARGE SCALE GENOMIC DNA]</scope>
    <source>
        <strain evidence="4 5">DSM 45584</strain>
    </source>
</reference>
<dbReference type="PANTHER" id="PTHR11908:SF132">
    <property type="entry name" value="ALDEHYDE OXIDASE 1-RELATED"/>
    <property type="match status" value="1"/>
</dbReference>
<dbReference type="Gene3D" id="3.90.1170.50">
    <property type="entry name" value="Aldehyde oxidase/xanthine dehydrogenase, a/b hammerhead"/>
    <property type="match status" value="1"/>
</dbReference>
<dbReference type="GO" id="GO:0004854">
    <property type="term" value="F:xanthine dehydrogenase activity"/>
    <property type="evidence" value="ECO:0007669"/>
    <property type="project" value="UniProtKB-EC"/>
</dbReference>
<sequence>MTTTTLTRSVGQAISRVEGGEKVRGQARYAFEQPVHRPAYLFPLQAPIAAGRVTSVDASAALAEEGVLTVFTHENAPELAPGDDPELAILQSDRIAFRGQFVGGIIAETLETARHAASLVRIQYQPEPHDADFRVDRDDLYAPDHINPSFATDTDEGDVEAALASAAVTLDETYTTPPEINNPLEPHATIAVWYEDELTLYDATQGVTMIQHAVAPLFGLAPEQVHVIAPHVGGGFGAKVTPHGNVVLAAMAAKLVASRPVKLALTRHQMFSVVGSRTATAQRIRLGADTEGGLAAISHDVIEESPRFKEFAEQTAVCTRTMYAAPSRRTTHRLVALDIPPLTFMRAPGEAPGMFALESAMDEMAIACDLDPVEFRIRNEPELDPETGLPYSSRSLVSCLLEGARRFDWAHREPTPGVRRQNGWLVGTGVAASTYPVFRIPGSSARVAVAPNGRYVVQIAAMDIGTGTWTALRQLAADELGAPFEEVELQIGDSALPGAAPAGGSVGLGCWGTAIHNGARELRERLETGGVPEEGLEAIGTDTGTPYEGEYAMHSFGAQFAEVWVREDSGEIRVPRLLGIFAAGRIINPTTARSQLLGGMTMGLSMALHEAGFVDPRFGHVVNHDFATYHIATNADVGTIEVDFLHEDDPYVNPLGTKGIGELGIVGTAAAIANAAHHATGIRVRDLPITLDKLLS</sequence>
<feature type="domain" description="Aldehyde oxidase/xanthine dehydrogenase a/b hammerhead" evidence="3">
    <location>
        <begin position="24"/>
        <end position="128"/>
    </location>
</feature>
<accession>A0A840QIA2</accession>
<dbReference type="InterPro" id="IPR016208">
    <property type="entry name" value="Ald_Oxase/xanthine_DH-like"/>
</dbReference>
<protein>
    <submittedName>
        <fullName evidence="4">Xanthine dehydrogenase YagR molybdenum-binding subunit</fullName>
        <ecNumber evidence="4">1.17.1.4</ecNumber>
    </submittedName>
</protein>
<dbReference type="InterPro" id="IPR037165">
    <property type="entry name" value="AldOxase/xan_DH_Mopterin-bd_sf"/>
</dbReference>
<dbReference type="AlphaFoldDB" id="A0A840QIA2"/>
<dbReference type="InterPro" id="IPR000674">
    <property type="entry name" value="Ald_Oxase/Xan_DH_a/b"/>
</dbReference>
<dbReference type="InterPro" id="IPR036856">
    <property type="entry name" value="Ald_Oxase/Xan_DH_a/b_sf"/>
</dbReference>